<dbReference type="AlphaFoldDB" id="A0AAV6XT52"/>
<dbReference type="InterPro" id="IPR036869">
    <property type="entry name" value="J_dom_sf"/>
</dbReference>
<sequence>MMGTNQPAPEGSALAACGPPYPANDNRSRNGRPWCDHCKKPNHAKNTCWKIHGKPANWKPSRQQPDRESRGNATSIEETLASPSPSPFNKEQLEIDIVISSKRSLIFNVGRILWLPGKHRRESLFEDSDENSFERVFHSTFGKQGFTWNSDTGFDWRENSRWSNSRFDEQNYKSTTGSDVESCIIGAYADRKILGLPTAGPLKIEDVKAAFRSSALKWHPDKHQGSSQADAAEEKFKHCVNAYKSLCNAFSTA</sequence>
<dbReference type="InterPro" id="IPR001623">
    <property type="entry name" value="DnaJ_domain"/>
</dbReference>
<dbReference type="Proteomes" id="UP000826271">
    <property type="component" value="Unassembled WGS sequence"/>
</dbReference>
<reference evidence="3" key="1">
    <citation type="submission" date="2019-10" db="EMBL/GenBank/DDBJ databases">
        <authorList>
            <person name="Zhang R."/>
            <person name="Pan Y."/>
            <person name="Wang J."/>
            <person name="Ma R."/>
            <person name="Yu S."/>
        </authorList>
    </citation>
    <scope>NUCLEOTIDE SEQUENCE</scope>
    <source>
        <strain evidence="3">LA-IB0</strain>
        <tissue evidence="3">Leaf</tissue>
    </source>
</reference>
<accession>A0AAV6XT52</accession>
<dbReference type="CDD" id="cd06257">
    <property type="entry name" value="DnaJ"/>
    <property type="match status" value="1"/>
</dbReference>
<dbReference type="PROSITE" id="PS50076">
    <property type="entry name" value="DNAJ_2"/>
    <property type="match status" value="1"/>
</dbReference>
<name>A0AAV6XT52_9LAMI</name>
<evidence type="ECO:0000256" key="1">
    <source>
        <dbReference type="SAM" id="MobiDB-lite"/>
    </source>
</evidence>
<dbReference type="PANTHER" id="PTHR45376">
    <property type="entry name" value="CHAPERONE DNAJ-DOMAIN SUPERFAMILY PROTEIN-RELATED"/>
    <property type="match status" value="1"/>
</dbReference>
<dbReference type="SMART" id="SM00271">
    <property type="entry name" value="DnaJ"/>
    <property type="match status" value="1"/>
</dbReference>
<dbReference type="EMBL" id="WHWC01000004">
    <property type="protein sequence ID" value="KAG8383761.1"/>
    <property type="molecule type" value="Genomic_DNA"/>
</dbReference>
<feature type="region of interest" description="Disordered" evidence="1">
    <location>
        <begin position="1"/>
        <end position="37"/>
    </location>
</feature>
<feature type="compositionally biased region" description="Polar residues" evidence="1">
    <location>
        <begin position="71"/>
        <end position="87"/>
    </location>
</feature>
<comment type="caution">
    <text evidence="3">The sequence shown here is derived from an EMBL/GenBank/DDBJ whole genome shotgun (WGS) entry which is preliminary data.</text>
</comment>
<evidence type="ECO:0000313" key="3">
    <source>
        <dbReference type="EMBL" id="KAG8383761.1"/>
    </source>
</evidence>
<feature type="region of interest" description="Disordered" evidence="1">
    <location>
        <begin position="49"/>
        <end position="87"/>
    </location>
</feature>
<protein>
    <recommendedName>
        <fullName evidence="2">J domain-containing protein</fullName>
    </recommendedName>
</protein>
<feature type="domain" description="J" evidence="2">
    <location>
        <begin position="189"/>
        <end position="251"/>
    </location>
</feature>
<proteinExistence type="predicted"/>
<dbReference type="PANTHER" id="PTHR45376:SF5">
    <property type="entry name" value="CHAPERONE DNAJ-DOMAIN SUPERFAMILY PROTEIN"/>
    <property type="match status" value="1"/>
</dbReference>
<dbReference type="SUPFAM" id="SSF46565">
    <property type="entry name" value="Chaperone J-domain"/>
    <property type="match status" value="1"/>
</dbReference>
<dbReference type="Pfam" id="PF00226">
    <property type="entry name" value="DnaJ"/>
    <property type="match status" value="1"/>
</dbReference>
<organism evidence="3 4">
    <name type="scientific">Buddleja alternifolia</name>
    <dbReference type="NCBI Taxonomy" id="168488"/>
    <lineage>
        <taxon>Eukaryota</taxon>
        <taxon>Viridiplantae</taxon>
        <taxon>Streptophyta</taxon>
        <taxon>Embryophyta</taxon>
        <taxon>Tracheophyta</taxon>
        <taxon>Spermatophyta</taxon>
        <taxon>Magnoliopsida</taxon>
        <taxon>eudicotyledons</taxon>
        <taxon>Gunneridae</taxon>
        <taxon>Pentapetalae</taxon>
        <taxon>asterids</taxon>
        <taxon>lamiids</taxon>
        <taxon>Lamiales</taxon>
        <taxon>Scrophulariaceae</taxon>
        <taxon>Buddlejeae</taxon>
        <taxon>Buddleja</taxon>
    </lineage>
</organism>
<keyword evidence="4" id="KW-1185">Reference proteome</keyword>
<evidence type="ECO:0000313" key="4">
    <source>
        <dbReference type="Proteomes" id="UP000826271"/>
    </source>
</evidence>
<dbReference type="Gene3D" id="1.10.287.110">
    <property type="entry name" value="DnaJ domain"/>
    <property type="match status" value="1"/>
</dbReference>
<gene>
    <name evidence="3" type="ORF">BUALT_Bualt04G0047400</name>
</gene>
<evidence type="ECO:0000259" key="2">
    <source>
        <dbReference type="PROSITE" id="PS50076"/>
    </source>
</evidence>